<organism evidence="1 2">
    <name type="scientific">Olea europaea subsp. europaea</name>
    <dbReference type="NCBI Taxonomy" id="158383"/>
    <lineage>
        <taxon>Eukaryota</taxon>
        <taxon>Viridiplantae</taxon>
        <taxon>Streptophyta</taxon>
        <taxon>Embryophyta</taxon>
        <taxon>Tracheophyta</taxon>
        <taxon>Spermatophyta</taxon>
        <taxon>Magnoliopsida</taxon>
        <taxon>eudicotyledons</taxon>
        <taxon>Gunneridae</taxon>
        <taxon>Pentapetalae</taxon>
        <taxon>asterids</taxon>
        <taxon>lamiids</taxon>
        <taxon>Lamiales</taxon>
        <taxon>Oleaceae</taxon>
        <taxon>Oleeae</taxon>
        <taxon>Olea</taxon>
    </lineage>
</organism>
<evidence type="ECO:0000313" key="2">
    <source>
        <dbReference type="Proteomes" id="UP000594638"/>
    </source>
</evidence>
<proteinExistence type="predicted"/>
<dbReference type="Proteomes" id="UP000594638">
    <property type="component" value="Unassembled WGS sequence"/>
</dbReference>
<sequence length="72" mass="8278">MFDIGRNDLAGSFYSKTFNQILALIPSILSEFQDSIKTFFPLEELDEEEDEEDEVEATLLREPAIILESNHI</sequence>
<dbReference type="EMBL" id="CACTIH010000416">
    <property type="protein sequence ID" value="CAA2960544.1"/>
    <property type="molecule type" value="Genomic_DNA"/>
</dbReference>
<reference evidence="1 2" key="1">
    <citation type="submission" date="2019-12" db="EMBL/GenBank/DDBJ databases">
        <authorList>
            <person name="Alioto T."/>
            <person name="Alioto T."/>
            <person name="Gomez Garrido J."/>
        </authorList>
    </citation>
    <scope>NUCLEOTIDE SEQUENCE [LARGE SCALE GENOMIC DNA]</scope>
</reference>
<accession>A0A8S0Q107</accession>
<name>A0A8S0Q107_OLEEU</name>
<gene>
    <name evidence="1" type="ORF">OLEA9_A018744</name>
</gene>
<keyword evidence="2" id="KW-1185">Reference proteome</keyword>
<comment type="caution">
    <text evidence="1">The sequence shown here is derived from an EMBL/GenBank/DDBJ whole genome shotgun (WGS) entry which is preliminary data.</text>
</comment>
<dbReference type="AlphaFoldDB" id="A0A8S0Q107"/>
<evidence type="ECO:0000313" key="1">
    <source>
        <dbReference type="EMBL" id="CAA2960544.1"/>
    </source>
</evidence>
<dbReference type="Gramene" id="OE9A018744T1">
    <property type="protein sequence ID" value="OE9A018744C1"/>
    <property type="gene ID" value="OE9A018744"/>
</dbReference>
<protein>
    <submittedName>
        <fullName evidence="1">GDSL esterase lipase At1g54790-like</fullName>
    </submittedName>
</protein>